<name>A0A494XRT1_9BURK</name>
<protein>
    <recommendedName>
        <fullName evidence="3">ATP-grasp domain-containing protein</fullName>
    </recommendedName>
</protein>
<evidence type="ECO:0000313" key="1">
    <source>
        <dbReference type="EMBL" id="RKP52532.1"/>
    </source>
</evidence>
<evidence type="ECO:0000313" key="2">
    <source>
        <dbReference type="Proteomes" id="UP000280434"/>
    </source>
</evidence>
<dbReference type="EMBL" id="RBZV01000001">
    <property type="protein sequence ID" value="RKP52532.1"/>
    <property type="molecule type" value="Genomic_DNA"/>
</dbReference>
<sequence length="330" mass="37008">MHHFFQPLNHLRNIRVWARRHDASVSLDAVTFRVTVTRDGRVVTLVPRFIMEMDTGFAYTNHFGDDDTLFCGWLPYDVKRWPLASDKLAFKQYCEQAGLPVPAYSLQGMQQPDTDFIVKGRQGSFGRGIRGPFRSGSAQAQAVVLSPGQFFEQFVQGECAKIWCWNGCPVAMERLKAPFVVGDGVRSLRELLESSGRGSFDVPQPADKADHDVLAWQGLDVDSVPALGQRVVLDFRYASPFDRTITRDRDVLSAQSVSMRARLHQMAGSLAQGIPPATREHTIFTVDAIVDEDDQLWLLEMNSHPMVHPASYVPMLDSLFGVDLLSLPRD</sequence>
<dbReference type="OrthoDB" id="9116800at2"/>
<comment type="caution">
    <text evidence="1">The sequence shown here is derived from an EMBL/GenBank/DDBJ whole genome shotgun (WGS) entry which is preliminary data.</text>
</comment>
<dbReference type="Proteomes" id="UP000280434">
    <property type="component" value="Unassembled WGS sequence"/>
</dbReference>
<evidence type="ECO:0008006" key="3">
    <source>
        <dbReference type="Google" id="ProtNLM"/>
    </source>
</evidence>
<dbReference type="RefSeq" id="WP_121275513.1">
    <property type="nucleotide sequence ID" value="NZ_RBZV01000001.1"/>
</dbReference>
<accession>A0A494XRT1</accession>
<reference evidence="1 2" key="1">
    <citation type="submission" date="2018-10" db="EMBL/GenBank/DDBJ databases">
        <title>Paraburkholderia sp. 7MK8-2, isolated from soil.</title>
        <authorList>
            <person name="Gao Z.-H."/>
            <person name="Qiu L.-H."/>
        </authorList>
    </citation>
    <scope>NUCLEOTIDE SEQUENCE [LARGE SCALE GENOMIC DNA]</scope>
    <source>
        <strain evidence="1 2">7MK8-2</strain>
    </source>
</reference>
<gene>
    <name evidence="1" type="ORF">D7S89_03220</name>
</gene>
<dbReference type="AlphaFoldDB" id="A0A494XRT1"/>
<organism evidence="1 2">
    <name type="scientific">Trinickia fusca</name>
    <dbReference type="NCBI Taxonomy" id="2419777"/>
    <lineage>
        <taxon>Bacteria</taxon>
        <taxon>Pseudomonadati</taxon>
        <taxon>Pseudomonadota</taxon>
        <taxon>Betaproteobacteria</taxon>
        <taxon>Burkholderiales</taxon>
        <taxon>Burkholderiaceae</taxon>
        <taxon>Trinickia</taxon>
    </lineage>
</organism>
<dbReference type="SUPFAM" id="SSF56059">
    <property type="entry name" value="Glutathione synthetase ATP-binding domain-like"/>
    <property type="match status" value="1"/>
</dbReference>
<keyword evidence="2" id="KW-1185">Reference proteome</keyword>
<proteinExistence type="predicted"/>